<dbReference type="EMBL" id="BAAAOB010000001">
    <property type="protein sequence ID" value="GAA1785282.1"/>
    <property type="molecule type" value="Genomic_DNA"/>
</dbReference>
<proteinExistence type="predicted"/>
<evidence type="ECO:0000313" key="2">
    <source>
        <dbReference type="EMBL" id="GAA1785282.1"/>
    </source>
</evidence>
<gene>
    <name evidence="2" type="ORF">GCM10009768_12720</name>
</gene>
<keyword evidence="3" id="KW-1185">Reference proteome</keyword>
<reference evidence="3" key="1">
    <citation type="journal article" date="2019" name="Int. J. Syst. Evol. Microbiol.">
        <title>The Global Catalogue of Microorganisms (GCM) 10K type strain sequencing project: providing services to taxonomists for standard genome sequencing and annotation.</title>
        <authorList>
            <consortium name="The Broad Institute Genomics Platform"/>
            <consortium name="The Broad Institute Genome Sequencing Center for Infectious Disease"/>
            <person name="Wu L."/>
            <person name="Ma J."/>
        </authorList>
    </citation>
    <scope>NUCLEOTIDE SEQUENCE [LARGE SCALE GENOMIC DNA]</scope>
    <source>
        <strain evidence="3">JCM 14736</strain>
    </source>
</reference>
<name>A0ABP4XJG4_9MICO</name>
<protein>
    <submittedName>
        <fullName evidence="2">Uncharacterized protein</fullName>
    </submittedName>
</protein>
<evidence type="ECO:0000313" key="3">
    <source>
        <dbReference type="Proteomes" id="UP001500851"/>
    </source>
</evidence>
<organism evidence="2 3">
    <name type="scientific">Leucobacter iarius</name>
    <dbReference type="NCBI Taxonomy" id="333963"/>
    <lineage>
        <taxon>Bacteria</taxon>
        <taxon>Bacillati</taxon>
        <taxon>Actinomycetota</taxon>
        <taxon>Actinomycetes</taxon>
        <taxon>Micrococcales</taxon>
        <taxon>Microbacteriaceae</taxon>
        <taxon>Leucobacter</taxon>
    </lineage>
</organism>
<evidence type="ECO:0000256" key="1">
    <source>
        <dbReference type="SAM" id="MobiDB-lite"/>
    </source>
</evidence>
<comment type="caution">
    <text evidence="2">The sequence shown here is derived from an EMBL/GenBank/DDBJ whole genome shotgun (WGS) entry which is preliminary data.</text>
</comment>
<accession>A0ABP4XJG4</accession>
<feature type="region of interest" description="Disordered" evidence="1">
    <location>
        <begin position="43"/>
        <end position="80"/>
    </location>
</feature>
<dbReference type="Proteomes" id="UP001500851">
    <property type="component" value="Unassembled WGS sequence"/>
</dbReference>
<sequence length="80" mass="8794">MVASFPGIHADARLRRYGPGTVPGNALREPLLAGSSLLRELEKRRGQRRASSAGRRCHVFQSGRYPMRHQNGPERGLSAA</sequence>